<keyword evidence="6 12" id="KW-0418">Kinase</keyword>
<name>A0ABU0DS76_9BACI</name>
<evidence type="ECO:0000256" key="3">
    <source>
        <dbReference type="ARBA" id="ARBA00022516"/>
    </source>
</evidence>
<evidence type="ECO:0000256" key="7">
    <source>
        <dbReference type="ARBA" id="ARBA00022840"/>
    </source>
</evidence>
<keyword evidence="13" id="KW-1185">Reference proteome</keyword>
<accession>A0ABU0DS76</accession>
<dbReference type="PANTHER" id="PTHR12358:SF54">
    <property type="entry name" value="SPHINGOSINE KINASE RELATED PROTEIN"/>
    <property type="match status" value="1"/>
</dbReference>
<sequence length="302" mass="34353">MYAFIINYKAGSQKATSIYEYIKERYHVEISQHKIYVTQYEGHATELTKAIVKNGEAKTIIVIGGDGTVYEVFNGLKNNHNIVIALIPTGSGNDFARGCGVELNPYKQADRLFHQPEKINYWLGEYEVNGDQYVFASSIGFGFDGEVAQTVDQSTLKKWLNIFRLKQLIYVYGLVKKIFTYKPKNLSLNVDGKCIKMDNTWLITISNHPYFGGGMKIAPNAEVNDQHFTITTVNNISRMKILLLFITVFFGKHTSLKEVDSYQAETLSISSDSPLIYQADGFTDEVELCHIRKHLQPYFILK</sequence>
<evidence type="ECO:0000256" key="10">
    <source>
        <dbReference type="ARBA" id="ARBA00023264"/>
    </source>
</evidence>
<keyword evidence="5" id="KW-0547">Nucleotide-binding</keyword>
<dbReference type="InterPro" id="IPR050187">
    <property type="entry name" value="Lipid_Phosphate_FormReg"/>
</dbReference>
<dbReference type="PROSITE" id="PS50146">
    <property type="entry name" value="DAGK"/>
    <property type="match status" value="1"/>
</dbReference>
<keyword evidence="10" id="KW-1208">Phospholipid metabolism</keyword>
<keyword evidence="8" id="KW-0443">Lipid metabolism</keyword>
<keyword evidence="3" id="KW-0444">Lipid biosynthesis</keyword>
<dbReference type="InterPro" id="IPR005218">
    <property type="entry name" value="Diacylglycerol/lipid_kinase"/>
</dbReference>
<reference evidence="12 13" key="1">
    <citation type="submission" date="2023-07" db="EMBL/GenBank/DDBJ databases">
        <title>Genomic Encyclopedia of Type Strains, Phase IV (KMG-IV): sequencing the most valuable type-strain genomes for metagenomic binning, comparative biology and taxonomic classification.</title>
        <authorList>
            <person name="Goeker M."/>
        </authorList>
    </citation>
    <scope>NUCLEOTIDE SEQUENCE [LARGE SCALE GENOMIC DNA]</scope>
    <source>
        <strain evidence="12 13">DSM 15448</strain>
    </source>
</reference>
<dbReference type="EMBL" id="JAUSUP010000001">
    <property type="protein sequence ID" value="MDQ0351301.1"/>
    <property type="molecule type" value="Genomic_DNA"/>
</dbReference>
<dbReference type="Pfam" id="PF00781">
    <property type="entry name" value="DAGK_cat"/>
    <property type="match status" value="1"/>
</dbReference>
<protein>
    <submittedName>
        <fullName evidence="12">YegS/Rv2252/BmrU family lipid kinase</fullName>
    </submittedName>
</protein>
<dbReference type="Proteomes" id="UP001236723">
    <property type="component" value="Unassembled WGS sequence"/>
</dbReference>
<dbReference type="GO" id="GO:0016301">
    <property type="term" value="F:kinase activity"/>
    <property type="evidence" value="ECO:0007669"/>
    <property type="project" value="UniProtKB-KW"/>
</dbReference>
<dbReference type="NCBIfam" id="TIGR00147">
    <property type="entry name" value="YegS/Rv2252/BmrU family lipid kinase"/>
    <property type="match status" value="1"/>
</dbReference>
<evidence type="ECO:0000259" key="11">
    <source>
        <dbReference type="PROSITE" id="PS50146"/>
    </source>
</evidence>
<dbReference type="Gene3D" id="3.40.50.10330">
    <property type="entry name" value="Probable inorganic polyphosphate/atp-NAD kinase, domain 1"/>
    <property type="match status" value="1"/>
</dbReference>
<comment type="cofactor">
    <cofactor evidence="1">
        <name>Mg(2+)</name>
        <dbReference type="ChEBI" id="CHEBI:18420"/>
    </cofactor>
</comment>
<evidence type="ECO:0000313" key="13">
    <source>
        <dbReference type="Proteomes" id="UP001236723"/>
    </source>
</evidence>
<dbReference type="InterPro" id="IPR045540">
    <property type="entry name" value="YegS/DAGK_C"/>
</dbReference>
<dbReference type="Gene3D" id="2.60.200.40">
    <property type="match status" value="1"/>
</dbReference>
<dbReference type="InterPro" id="IPR001206">
    <property type="entry name" value="Diacylglycerol_kinase_cat_dom"/>
</dbReference>
<gene>
    <name evidence="12" type="ORF">J2R98_001104</name>
</gene>
<keyword evidence="7" id="KW-0067">ATP-binding</keyword>
<dbReference type="PANTHER" id="PTHR12358">
    <property type="entry name" value="SPHINGOSINE KINASE"/>
    <property type="match status" value="1"/>
</dbReference>
<proteinExistence type="inferred from homology"/>
<evidence type="ECO:0000256" key="2">
    <source>
        <dbReference type="ARBA" id="ARBA00005983"/>
    </source>
</evidence>
<keyword evidence="4" id="KW-0808">Transferase</keyword>
<organism evidence="12 13">
    <name type="scientific">Alkalibacillus filiformis</name>
    <dbReference type="NCBI Taxonomy" id="200990"/>
    <lineage>
        <taxon>Bacteria</taxon>
        <taxon>Bacillati</taxon>
        <taxon>Bacillota</taxon>
        <taxon>Bacilli</taxon>
        <taxon>Bacillales</taxon>
        <taxon>Bacillaceae</taxon>
        <taxon>Alkalibacillus</taxon>
    </lineage>
</organism>
<dbReference type="Pfam" id="PF19279">
    <property type="entry name" value="YegS_C"/>
    <property type="match status" value="1"/>
</dbReference>
<keyword evidence="9" id="KW-0594">Phospholipid biosynthesis</keyword>
<dbReference type="RefSeq" id="WP_307066871.1">
    <property type="nucleotide sequence ID" value="NZ_JAUSUP010000001.1"/>
</dbReference>
<evidence type="ECO:0000256" key="1">
    <source>
        <dbReference type="ARBA" id="ARBA00001946"/>
    </source>
</evidence>
<dbReference type="SMART" id="SM00046">
    <property type="entry name" value="DAGKc"/>
    <property type="match status" value="1"/>
</dbReference>
<evidence type="ECO:0000256" key="6">
    <source>
        <dbReference type="ARBA" id="ARBA00022777"/>
    </source>
</evidence>
<evidence type="ECO:0000256" key="4">
    <source>
        <dbReference type="ARBA" id="ARBA00022679"/>
    </source>
</evidence>
<evidence type="ECO:0000256" key="8">
    <source>
        <dbReference type="ARBA" id="ARBA00023098"/>
    </source>
</evidence>
<evidence type="ECO:0000256" key="9">
    <source>
        <dbReference type="ARBA" id="ARBA00023209"/>
    </source>
</evidence>
<evidence type="ECO:0000256" key="5">
    <source>
        <dbReference type="ARBA" id="ARBA00022741"/>
    </source>
</evidence>
<comment type="caution">
    <text evidence="12">The sequence shown here is derived from an EMBL/GenBank/DDBJ whole genome shotgun (WGS) entry which is preliminary data.</text>
</comment>
<feature type="domain" description="DAGKc" evidence="11">
    <location>
        <begin position="1"/>
        <end position="132"/>
    </location>
</feature>
<dbReference type="InterPro" id="IPR017438">
    <property type="entry name" value="ATP-NAD_kinase_N"/>
</dbReference>
<comment type="similarity">
    <text evidence="2">Belongs to the diacylglycerol/lipid kinase family.</text>
</comment>
<evidence type="ECO:0000313" key="12">
    <source>
        <dbReference type="EMBL" id="MDQ0351301.1"/>
    </source>
</evidence>
<dbReference type="InterPro" id="IPR016064">
    <property type="entry name" value="NAD/diacylglycerol_kinase_sf"/>
</dbReference>
<dbReference type="SUPFAM" id="SSF111331">
    <property type="entry name" value="NAD kinase/diacylglycerol kinase-like"/>
    <property type="match status" value="1"/>
</dbReference>